<evidence type="ECO:0000256" key="4">
    <source>
        <dbReference type="ARBA" id="ARBA00023284"/>
    </source>
</evidence>
<dbReference type="GO" id="GO:0016491">
    <property type="term" value="F:oxidoreductase activity"/>
    <property type="evidence" value="ECO:0007669"/>
    <property type="project" value="InterPro"/>
</dbReference>
<evidence type="ECO:0000313" key="7">
    <source>
        <dbReference type="EMBL" id="SHE40727.1"/>
    </source>
</evidence>
<evidence type="ECO:0000256" key="3">
    <source>
        <dbReference type="ARBA" id="ARBA00023157"/>
    </source>
</evidence>
<dbReference type="Proteomes" id="UP000184287">
    <property type="component" value="Unassembled WGS sequence"/>
</dbReference>
<accession>A0A1M4T902</accession>
<dbReference type="AlphaFoldDB" id="A0A1M4T902"/>
<dbReference type="PANTHER" id="PTHR42852:SF6">
    <property type="entry name" value="THIOL:DISULFIDE INTERCHANGE PROTEIN DSBE"/>
    <property type="match status" value="1"/>
</dbReference>
<reference evidence="8" key="1">
    <citation type="submission" date="2016-11" db="EMBL/GenBank/DDBJ databases">
        <authorList>
            <person name="Varghese N."/>
            <person name="Submissions S."/>
        </authorList>
    </citation>
    <scope>NUCLEOTIDE SEQUENCE [LARGE SCALE GENOMIC DNA]</scope>
    <source>
        <strain evidence="8">DSM 16990</strain>
    </source>
</reference>
<dbReference type="InterPro" id="IPR036249">
    <property type="entry name" value="Thioredoxin-like_sf"/>
</dbReference>
<evidence type="ECO:0000313" key="8">
    <source>
        <dbReference type="Proteomes" id="UP000184287"/>
    </source>
</evidence>
<dbReference type="PROSITE" id="PS51352">
    <property type="entry name" value="THIOREDOXIN_2"/>
    <property type="match status" value="1"/>
</dbReference>
<dbReference type="Pfam" id="PF14289">
    <property type="entry name" value="DUF4369"/>
    <property type="match status" value="1"/>
</dbReference>
<dbReference type="InterPro" id="IPR050553">
    <property type="entry name" value="Thioredoxin_ResA/DsbE_sf"/>
</dbReference>
<dbReference type="InterPro" id="IPR000866">
    <property type="entry name" value="AhpC/TSA"/>
</dbReference>
<dbReference type="STRING" id="288992.SAMN04488522_101116"/>
<organism evidence="7 8">
    <name type="scientific">Pedobacter caeni</name>
    <dbReference type="NCBI Taxonomy" id="288992"/>
    <lineage>
        <taxon>Bacteria</taxon>
        <taxon>Pseudomonadati</taxon>
        <taxon>Bacteroidota</taxon>
        <taxon>Sphingobacteriia</taxon>
        <taxon>Sphingobacteriales</taxon>
        <taxon>Sphingobacteriaceae</taxon>
        <taxon>Pedobacter</taxon>
    </lineage>
</organism>
<comment type="subcellular location">
    <subcellularLocation>
        <location evidence="1">Cell envelope</location>
    </subcellularLocation>
</comment>
<dbReference type="InterPro" id="IPR017937">
    <property type="entry name" value="Thioredoxin_CS"/>
</dbReference>
<evidence type="ECO:0000259" key="6">
    <source>
        <dbReference type="PROSITE" id="PS51352"/>
    </source>
</evidence>
<feature type="domain" description="Thioredoxin" evidence="6">
    <location>
        <begin position="229"/>
        <end position="367"/>
    </location>
</feature>
<evidence type="ECO:0000256" key="1">
    <source>
        <dbReference type="ARBA" id="ARBA00004196"/>
    </source>
</evidence>
<dbReference type="PANTHER" id="PTHR42852">
    <property type="entry name" value="THIOL:DISULFIDE INTERCHANGE PROTEIN DSBE"/>
    <property type="match status" value="1"/>
</dbReference>
<dbReference type="GO" id="GO:0016209">
    <property type="term" value="F:antioxidant activity"/>
    <property type="evidence" value="ECO:0007669"/>
    <property type="project" value="InterPro"/>
</dbReference>
<gene>
    <name evidence="7" type="ORF">SAMN04488522_101116</name>
</gene>
<dbReference type="OrthoDB" id="1069091at2"/>
<name>A0A1M4T902_9SPHI</name>
<proteinExistence type="predicted"/>
<dbReference type="InterPro" id="IPR025380">
    <property type="entry name" value="DUF4369"/>
</dbReference>
<keyword evidence="4" id="KW-0676">Redox-active center</keyword>
<keyword evidence="2" id="KW-0201">Cytochrome c-type biogenesis</keyword>
<dbReference type="GO" id="GO:0017004">
    <property type="term" value="P:cytochrome complex assembly"/>
    <property type="evidence" value="ECO:0007669"/>
    <property type="project" value="UniProtKB-KW"/>
</dbReference>
<dbReference type="RefSeq" id="WP_073226068.1">
    <property type="nucleotide sequence ID" value="NZ_FQUQ01000001.1"/>
</dbReference>
<evidence type="ECO:0000256" key="5">
    <source>
        <dbReference type="SAM" id="SignalP"/>
    </source>
</evidence>
<evidence type="ECO:0000256" key="2">
    <source>
        <dbReference type="ARBA" id="ARBA00022748"/>
    </source>
</evidence>
<dbReference type="EMBL" id="FQUQ01000001">
    <property type="protein sequence ID" value="SHE40727.1"/>
    <property type="molecule type" value="Genomic_DNA"/>
</dbReference>
<dbReference type="GO" id="GO:0030313">
    <property type="term" value="C:cell envelope"/>
    <property type="evidence" value="ECO:0007669"/>
    <property type="project" value="UniProtKB-SubCell"/>
</dbReference>
<feature type="chain" id="PRO_5012499713" evidence="5">
    <location>
        <begin position="20"/>
        <end position="367"/>
    </location>
</feature>
<sequence length="367" mass="41695">MKRNVILLCLIGIVFLANAQNKKDTAIAKKEYTINGYIEGLQKPYVYISINYKKDSLAVKDGKFNYKGSVDEPTSVYISYDKPFGQTFYVENVPVEIKGNANALADVEIKGGHTQSEWRVLEESTKELRAERRGLNKEFHKANNARDFETRGMVMDKQDKLQAKFNEISKAYVAKNPKSYVSLNEVRNLQYSYPEYQEYLEVYDMLDPSLKKTKLAEQIEASLAFSKRGAVGQHLADFTQNDPSGKPISLSSFKGKYVLVDFWAAWCGPCRAENPNVLKAYNEFSARGFTILGVSLDENLEKWKKAIEDDKLPWTQVSDLKGWKNEVSTYFGIRSIPANYLINAEGIIVAKNLRGVALENKLKELLK</sequence>
<dbReference type="PROSITE" id="PS00194">
    <property type="entry name" value="THIOREDOXIN_1"/>
    <property type="match status" value="1"/>
</dbReference>
<dbReference type="CDD" id="cd02966">
    <property type="entry name" value="TlpA_like_family"/>
    <property type="match status" value="1"/>
</dbReference>
<keyword evidence="3" id="KW-1015">Disulfide bond</keyword>
<dbReference type="Pfam" id="PF00578">
    <property type="entry name" value="AhpC-TSA"/>
    <property type="match status" value="1"/>
</dbReference>
<keyword evidence="8" id="KW-1185">Reference proteome</keyword>
<dbReference type="SUPFAM" id="SSF52833">
    <property type="entry name" value="Thioredoxin-like"/>
    <property type="match status" value="1"/>
</dbReference>
<feature type="signal peptide" evidence="5">
    <location>
        <begin position="1"/>
        <end position="19"/>
    </location>
</feature>
<keyword evidence="5" id="KW-0732">Signal</keyword>
<dbReference type="Gene3D" id="3.40.30.10">
    <property type="entry name" value="Glutaredoxin"/>
    <property type="match status" value="1"/>
</dbReference>
<dbReference type="InterPro" id="IPR013766">
    <property type="entry name" value="Thioredoxin_domain"/>
</dbReference>
<protein>
    <submittedName>
        <fullName evidence="7">Peroxiredoxin</fullName>
    </submittedName>
</protein>